<dbReference type="AlphaFoldDB" id="A0A7W7KEB2"/>
<evidence type="ECO:0000313" key="1">
    <source>
        <dbReference type="EMBL" id="MBB4861280.1"/>
    </source>
</evidence>
<comment type="caution">
    <text evidence="1">The sequence shown here is derived from an EMBL/GenBank/DDBJ whole genome shotgun (WGS) entry which is preliminary data.</text>
</comment>
<name>A0A7W7KEB2_PSENT</name>
<reference evidence="1 2" key="1">
    <citation type="submission" date="2020-08" db="EMBL/GenBank/DDBJ databases">
        <title>Functional genomics of gut bacteria from endangered species of beetles.</title>
        <authorList>
            <person name="Carlos-Shanley C."/>
        </authorList>
    </citation>
    <scope>NUCLEOTIDE SEQUENCE [LARGE SCALE GENOMIC DNA]</scope>
    <source>
        <strain evidence="1 2">S00179</strain>
    </source>
</reference>
<accession>A0A7W7KEB2</accession>
<sequence length="601" mass="67086">MTDFTAGFIDEQIKNGNLDAARDFVRLILPQVYKRLADLPVEVRLHYSMPDSPVRQDLLNLYGLSSEDAVRFIQDAICDYRTRESLDREYLQLCIRHVGENIHDLTALAAYNVDVEMFELLEPFASKESIEVLVSNETEFKTTRIRGRFKTSEPFRFFSSKDVKKCLTALIAMGCSASAAVGRIGSITNSTNGLVTTNLADTNRLEIQDLPVVAGGVIRNPSLFHAIHSMQGDALYGRLVSHVPCLIKNEDENRFSKKCVLPWQAMIYGVDGLKHHYAPLAAFLSHERNVRGETGVIDTAACFVSIGAMLKSTSYAVEGQHYVAGLEFGYTNQIGSGFLSQILSVNACIGHEAPAGYSIALIDIEELALTCSAEKESKASTIDCERLEQLLCNAKFLALHKDTMGHNKFDLPIIDSTTPIEISSMALSDGSLRSVVDDDFIKAALRKSNKDVPVNVLVYARDNFGMNFDTRDLEFEHSAISELVAAKFKVVPHKHNLKRKNFQNLTNSDRISWLRLGGWYGELPRPESLAEALKKASPRRDDNIYELYLATFPLDELIPKCKTPRLKVILGQVFTPEELEPYVDRLADATLTTTLIETFNL</sequence>
<gene>
    <name evidence="1" type="ORF">HNP46_000091</name>
</gene>
<organism evidence="1 2">
    <name type="scientific">Pseudomonas nitroreducens</name>
    <dbReference type="NCBI Taxonomy" id="46680"/>
    <lineage>
        <taxon>Bacteria</taxon>
        <taxon>Pseudomonadati</taxon>
        <taxon>Pseudomonadota</taxon>
        <taxon>Gammaproteobacteria</taxon>
        <taxon>Pseudomonadales</taxon>
        <taxon>Pseudomonadaceae</taxon>
        <taxon>Pseudomonas</taxon>
    </lineage>
</organism>
<dbReference type="Proteomes" id="UP000566995">
    <property type="component" value="Unassembled WGS sequence"/>
</dbReference>
<evidence type="ECO:0000313" key="2">
    <source>
        <dbReference type="Proteomes" id="UP000566995"/>
    </source>
</evidence>
<dbReference type="RefSeq" id="WP_184585553.1">
    <property type="nucleotide sequence ID" value="NZ_JACHLI010000001.1"/>
</dbReference>
<protein>
    <submittedName>
        <fullName evidence="1">Uncharacterized protein</fullName>
    </submittedName>
</protein>
<proteinExistence type="predicted"/>
<dbReference type="EMBL" id="JACHLI010000001">
    <property type="protein sequence ID" value="MBB4861280.1"/>
    <property type="molecule type" value="Genomic_DNA"/>
</dbReference>